<feature type="compositionally biased region" description="Polar residues" evidence="4">
    <location>
        <begin position="86"/>
        <end position="105"/>
    </location>
</feature>
<evidence type="ECO:0000259" key="5">
    <source>
        <dbReference type="PROSITE" id="PS50011"/>
    </source>
</evidence>
<evidence type="ECO:0000256" key="1">
    <source>
        <dbReference type="ARBA" id="ARBA00022741"/>
    </source>
</evidence>
<dbReference type="GO" id="GO:0004674">
    <property type="term" value="F:protein serine/threonine kinase activity"/>
    <property type="evidence" value="ECO:0000318"/>
    <property type="project" value="GO_Central"/>
</dbReference>
<dbReference type="EMBL" id="CR382127">
    <property type="protein sequence ID" value="CAG83863.1"/>
    <property type="molecule type" value="Genomic_DNA"/>
</dbReference>
<accession>Q6CHC6</accession>
<dbReference type="PROSITE" id="PS00107">
    <property type="entry name" value="PROTEIN_KINASE_ATP"/>
    <property type="match status" value="1"/>
</dbReference>
<evidence type="ECO:0000313" key="7">
    <source>
        <dbReference type="Proteomes" id="UP000001300"/>
    </source>
</evidence>
<dbReference type="PANTHER" id="PTHR24346">
    <property type="entry name" value="MAP/MICROTUBULE AFFINITY-REGULATING KINASE"/>
    <property type="match status" value="1"/>
</dbReference>
<dbReference type="KEGG" id="yli:2905994"/>
<dbReference type="SMART" id="SM00220">
    <property type="entry name" value="S_TKc"/>
    <property type="match status" value="1"/>
</dbReference>
<feature type="compositionally biased region" description="Low complexity" evidence="4">
    <location>
        <begin position="259"/>
        <end position="307"/>
    </location>
</feature>
<feature type="compositionally biased region" description="Gly residues" evidence="4">
    <location>
        <begin position="150"/>
        <end position="161"/>
    </location>
</feature>
<dbReference type="Pfam" id="PF00069">
    <property type="entry name" value="Pkinase"/>
    <property type="match status" value="1"/>
</dbReference>
<reference evidence="6 7" key="1">
    <citation type="journal article" date="2004" name="Nature">
        <title>Genome evolution in yeasts.</title>
        <authorList>
            <consortium name="Genolevures"/>
            <person name="Dujon B."/>
            <person name="Sherman D."/>
            <person name="Fischer G."/>
            <person name="Durrens P."/>
            <person name="Casaregola S."/>
            <person name="Lafontaine I."/>
            <person name="de Montigny J."/>
            <person name="Marck C."/>
            <person name="Neuveglise C."/>
            <person name="Talla E."/>
            <person name="Goffard N."/>
            <person name="Frangeul L."/>
            <person name="Aigle M."/>
            <person name="Anthouard V."/>
            <person name="Babour A."/>
            <person name="Barbe V."/>
            <person name="Barnay S."/>
            <person name="Blanchin S."/>
            <person name="Beckerich J.M."/>
            <person name="Beyne E."/>
            <person name="Bleykasten C."/>
            <person name="Boisrame A."/>
            <person name="Boyer J."/>
            <person name="Cattolico L."/>
            <person name="Confanioleri F."/>
            <person name="de Daruvar A."/>
            <person name="Despons L."/>
            <person name="Fabre E."/>
            <person name="Fairhead C."/>
            <person name="Ferry-Dumazet H."/>
            <person name="Groppi A."/>
            <person name="Hantraye F."/>
            <person name="Hennequin C."/>
            <person name="Jauniaux N."/>
            <person name="Joyet P."/>
            <person name="Kachouri R."/>
            <person name="Kerrest A."/>
            <person name="Koszul R."/>
            <person name="Lemaire M."/>
            <person name="Lesur I."/>
            <person name="Ma L."/>
            <person name="Muller H."/>
            <person name="Nicaud J.M."/>
            <person name="Nikolski M."/>
            <person name="Oztas S."/>
            <person name="Ozier-Kalogeropoulos O."/>
            <person name="Pellenz S."/>
            <person name="Potier S."/>
            <person name="Richard G.F."/>
            <person name="Straub M.L."/>
            <person name="Suleau A."/>
            <person name="Swennene D."/>
            <person name="Tekaia F."/>
            <person name="Wesolowski-Louvel M."/>
            <person name="Westhof E."/>
            <person name="Wirth B."/>
            <person name="Zeniou-Meyer M."/>
            <person name="Zivanovic I."/>
            <person name="Bolotin-Fukuhara M."/>
            <person name="Thierry A."/>
            <person name="Bouchier C."/>
            <person name="Caudron B."/>
            <person name="Scarpelli C."/>
            <person name="Gaillardin C."/>
            <person name="Weissenbach J."/>
            <person name="Wincker P."/>
            <person name="Souciet J.L."/>
        </authorList>
    </citation>
    <scope>NUCLEOTIDE SEQUENCE [LARGE SCALE GENOMIC DNA]</scope>
    <source>
        <strain evidence="7">CLIB 122 / E 150</strain>
    </source>
</reference>
<dbReference type="HOGENOM" id="CLU_000288_82_2_1"/>
<feature type="domain" description="Protein kinase" evidence="5">
    <location>
        <begin position="322"/>
        <end position="611"/>
    </location>
</feature>
<evidence type="ECO:0000313" key="6">
    <source>
        <dbReference type="EMBL" id="CAG83863.1"/>
    </source>
</evidence>
<protein>
    <submittedName>
        <fullName evidence="6">YALI0A10230p</fullName>
    </submittedName>
</protein>
<feature type="region of interest" description="Disordered" evidence="4">
    <location>
        <begin position="19"/>
        <end position="334"/>
    </location>
</feature>
<evidence type="ECO:0000256" key="3">
    <source>
        <dbReference type="PROSITE-ProRule" id="PRU10141"/>
    </source>
</evidence>
<organism evidence="6 7">
    <name type="scientific">Yarrowia lipolytica (strain CLIB 122 / E 150)</name>
    <name type="common">Yeast</name>
    <name type="synonym">Candida lipolytica</name>
    <dbReference type="NCBI Taxonomy" id="284591"/>
    <lineage>
        <taxon>Eukaryota</taxon>
        <taxon>Fungi</taxon>
        <taxon>Dikarya</taxon>
        <taxon>Ascomycota</taxon>
        <taxon>Saccharomycotina</taxon>
        <taxon>Dipodascomycetes</taxon>
        <taxon>Dipodascales</taxon>
        <taxon>Dipodascales incertae sedis</taxon>
        <taxon>Yarrowia</taxon>
    </lineage>
</organism>
<dbReference type="PROSITE" id="PS00108">
    <property type="entry name" value="PROTEIN_KINASE_ST"/>
    <property type="match status" value="1"/>
</dbReference>
<gene>
    <name evidence="6" type="ORF">YALI0_A10230g</name>
</gene>
<dbReference type="PANTHER" id="PTHR24346:SF51">
    <property type="entry name" value="PAS DOMAIN-CONTAINING SERINE_THREONINE-PROTEIN KINASE"/>
    <property type="match status" value="1"/>
</dbReference>
<dbReference type="SUPFAM" id="SSF56112">
    <property type="entry name" value="Protein kinase-like (PK-like)"/>
    <property type="match status" value="1"/>
</dbReference>
<feature type="binding site" evidence="3">
    <location>
        <position position="351"/>
    </location>
    <ligand>
        <name>ATP</name>
        <dbReference type="ChEBI" id="CHEBI:30616"/>
    </ligand>
</feature>
<evidence type="ECO:0000256" key="4">
    <source>
        <dbReference type="SAM" id="MobiDB-lite"/>
    </source>
</evidence>
<dbReference type="CDD" id="cd13994">
    <property type="entry name" value="STKc_HAL4_like"/>
    <property type="match status" value="1"/>
</dbReference>
<name>Q6CHC6_YARLI</name>
<feature type="compositionally biased region" description="Low complexity" evidence="4">
    <location>
        <begin position="162"/>
        <end position="173"/>
    </location>
</feature>
<sequence>MARPSSLPVLALDTMTSVNNNTHTTGMSSLSKLLGSQPGGSPAPTDANMTYSTSQSSQDTCHYSTSGHSEETAHNGVNHGKAQFSLGGSSPAAAQQSWNGNSASDTPPRKAKGIQPGIAGTSFMRGMSSTKQCDIEPRFIVDTSRLSLGGSSGGDSPGGSSFGKSPSSLSLFSRSRKDSQADLMASNSPLPSSGSSASLSNSHGSTSDLKRFFQKPWRHSSNNKLPSDNGEIFAVTGTAPDGSHASSPTAQSPVLGSNSTMGGSSLGSQSSHSSTPNLKALSSSGRARSASRSSITSTFSSSSNAIRSLHDDRRTSLTKHYSKPGKALGEGAGGSVRLVSRNKDKKIFAVKEFRRKNNYETQKDYSKKISGEYCIGLTLKHNNIVETVDIIYEGEKIYQIMEYCEYDLFAIVMSGKMTREEVYCDFKQIMAGIKYMHDMGLAHRDLKLDNCVITASGIVKIIDFGSVAIFKYPESSTIHEAYGIVGSDPYLAPEVCQNVKYDPRPADIWSAAIVFCCMLMRKFPWKAPRLSDSSFKLFLETADSRSASNPEKLVKSTSPVLNLAPHIQPGSGAEKLFSRLPQEVRLLVGQMLHVDPLQRIDISDAWNDPWLQTVDYCTHQACKTHPHTVVADDEAHIAMLEKKNKKKKASEKMW</sequence>
<dbReference type="AlphaFoldDB" id="Q6CHC6"/>
<dbReference type="GO" id="GO:0005524">
    <property type="term" value="F:ATP binding"/>
    <property type="evidence" value="ECO:0007669"/>
    <property type="project" value="UniProtKB-UniRule"/>
</dbReference>
<evidence type="ECO:0000256" key="2">
    <source>
        <dbReference type="ARBA" id="ARBA00022840"/>
    </source>
</evidence>
<dbReference type="STRING" id="284591.Q6CHC6"/>
<dbReference type="InParanoid" id="Q6CHC6"/>
<dbReference type="PROSITE" id="PS50011">
    <property type="entry name" value="PROTEIN_KINASE_DOM"/>
    <property type="match status" value="1"/>
</dbReference>
<keyword evidence="7" id="KW-1185">Reference proteome</keyword>
<feature type="compositionally biased region" description="Polar residues" evidence="4">
    <location>
        <begin position="19"/>
        <end position="31"/>
    </location>
</feature>
<dbReference type="OrthoDB" id="6513151at2759"/>
<dbReference type="Gene3D" id="1.10.510.10">
    <property type="entry name" value="Transferase(Phosphotransferase) domain 1"/>
    <property type="match status" value="1"/>
</dbReference>
<feature type="compositionally biased region" description="Low complexity" evidence="4">
    <location>
        <begin position="185"/>
        <end position="207"/>
    </location>
</feature>
<dbReference type="RefSeq" id="XP_499936.3">
    <property type="nucleotide sequence ID" value="XM_499936.3"/>
</dbReference>
<dbReference type="InterPro" id="IPR000719">
    <property type="entry name" value="Prot_kinase_dom"/>
</dbReference>
<dbReference type="VEuPathDB" id="FungiDB:YALI0_A10230g"/>
<dbReference type="InterPro" id="IPR017441">
    <property type="entry name" value="Protein_kinase_ATP_BS"/>
</dbReference>
<keyword evidence="1 3" id="KW-0547">Nucleotide-binding</keyword>
<keyword evidence="2 3" id="KW-0067">ATP-binding</keyword>
<proteinExistence type="predicted"/>
<dbReference type="InterPro" id="IPR008271">
    <property type="entry name" value="Ser/Thr_kinase_AS"/>
</dbReference>
<dbReference type="InterPro" id="IPR011009">
    <property type="entry name" value="Kinase-like_dom_sf"/>
</dbReference>
<dbReference type="Proteomes" id="UP000001300">
    <property type="component" value="Chromosome A"/>
</dbReference>
<feature type="compositionally biased region" description="Polar residues" evidence="4">
    <location>
        <begin position="47"/>
        <end position="67"/>
    </location>
</feature>
<feature type="compositionally biased region" description="Polar residues" evidence="4">
    <location>
        <begin position="244"/>
        <end position="258"/>
    </location>
</feature>